<reference evidence="2" key="1">
    <citation type="submission" date="2021-02" db="EMBL/GenBank/DDBJ databases">
        <authorList>
            <person name="Dougan E. K."/>
            <person name="Rhodes N."/>
            <person name="Thang M."/>
            <person name="Chan C."/>
        </authorList>
    </citation>
    <scope>NUCLEOTIDE SEQUENCE</scope>
</reference>
<gene>
    <name evidence="2" type="ORF">PGLA1383_LOCUS12217</name>
</gene>
<comment type="caution">
    <text evidence="2">The sequence shown here is derived from an EMBL/GenBank/DDBJ whole genome shotgun (WGS) entry which is preliminary data.</text>
</comment>
<keyword evidence="3" id="KW-1185">Reference proteome</keyword>
<dbReference type="InterPro" id="IPR036259">
    <property type="entry name" value="MFS_trans_sf"/>
</dbReference>
<feature type="transmembrane region" description="Helical" evidence="1">
    <location>
        <begin position="255"/>
        <end position="273"/>
    </location>
</feature>
<evidence type="ECO:0000256" key="1">
    <source>
        <dbReference type="SAM" id="Phobius"/>
    </source>
</evidence>
<feature type="transmembrane region" description="Helical" evidence="1">
    <location>
        <begin position="213"/>
        <end position="235"/>
    </location>
</feature>
<accession>A0A813E4A9</accession>
<feature type="transmembrane region" description="Helical" evidence="1">
    <location>
        <begin position="154"/>
        <end position="175"/>
    </location>
</feature>
<dbReference type="OrthoDB" id="414243at2759"/>
<dbReference type="AlphaFoldDB" id="A0A813E4A9"/>
<feature type="transmembrane region" description="Helical" evidence="1">
    <location>
        <begin position="187"/>
        <end position="208"/>
    </location>
</feature>
<evidence type="ECO:0000313" key="2">
    <source>
        <dbReference type="EMBL" id="CAE8593626.1"/>
    </source>
</evidence>
<organism evidence="2 3">
    <name type="scientific">Polarella glacialis</name>
    <name type="common">Dinoflagellate</name>
    <dbReference type="NCBI Taxonomy" id="89957"/>
    <lineage>
        <taxon>Eukaryota</taxon>
        <taxon>Sar</taxon>
        <taxon>Alveolata</taxon>
        <taxon>Dinophyceae</taxon>
        <taxon>Suessiales</taxon>
        <taxon>Suessiaceae</taxon>
        <taxon>Polarella</taxon>
    </lineage>
</organism>
<dbReference type="InterPro" id="IPR011701">
    <property type="entry name" value="MFS"/>
</dbReference>
<dbReference type="Gene3D" id="1.20.1250.20">
    <property type="entry name" value="MFS general substrate transporter like domains"/>
    <property type="match status" value="1"/>
</dbReference>
<dbReference type="EMBL" id="CAJNNV010006440">
    <property type="protein sequence ID" value="CAE8593626.1"/>
    <property type="molecule type" value="Genomic_DNA"/>
</dbReference>
<dbReference type="Pfam" id="PF07690">
    <property type="entry name" value="MFS_1"/>
    <property type="match status" value="1"/>
</dbReference>
<protein>
    <submittedName>
        <fullName evidence="2">Uncharacterized protein</fullName>
    </submittedName>
</protein>
<feature type="non-terminal residue" evidence="2">
    <location>
        <position position="353"/>
    </location>
</feature>
<keyword evidence="1" id="KW-0472">Membrane</keyword>
<keyword evidence="1" id="KW-1133">Transmembrane helix</keyword>
<dbReference type="Proteomes" id="UP000654075">
    <property type="component" value="Unassembled WGS sequence"/>
</dbReference>
<evidence type="ECO:0000313" key="3">
    <source>
        <dbReference type="Proteomes" id="UP000654075"/>
    </source>
</evidence>
<keyword evidence="1" id="KW-0812">Transmembrane</keyword>
<dbReference type="PANTHER" id="PTHR23525">
    <property type="entry name" value="TRANSPORTER, PUTATIVE-RELATED"/>
    <property type="match status" value="1"/>
</dbReference>
<proteinExistence type="predicted"/>
<dbReference type="GO" id="GO:0022857">
    <property type="term" value="F:transmembrane transporter activity"/>
    <property type="evidence" value="ECO:0007669"/>
    <property type="project" value="InterPro"/>
</dbReference>
<feature type="transmembrane region" description="Helical" evidence="1">
    <location>
        <begin position="285"/>
        <end position="307"/>
    </location>
</feature>
<dbReference type="CDD" id="cd06174">
    <property type="entry name" value="MFS"/>
    <property type="match status" value="1"/>
</dbReference>
<sequence length="353" mass="38691">MHITDGSGNGDCCKVGNRMPFVFFPNGSTKLHISMDAVGQNESLDRRSYYETQVCQDTKPLPLDEWATVKVKASGLGMSKGQFDPDSSKGGMIMMVNGVKVCEVIGTEYHTLPSRDRAHMFLGSMQRPYVQMEDVHMPANVEIRGAKYGKPASNLFVGIVNSIQGILSMLLMYPIGWLGDFFNRYTLLRLNVIVAALAGSVMIGAVYYSNTNLLFCGIILFTWYQQFISSIIYAVLADNVVRERRTNAGVNYKTFSALAMSLGPAIQLIVILVGPSQDNWSSSTFNILLLPGWLLLPFIGLSISGMVPVGKGLSLLPNTDEANLSKPIGGRTVRILSQAWLDEPVVGSQKRGF</sequence>
<dbReference type="PANTHER" id="PTHR23525:SF1">
    <property type="entry name" value="NODULIN-LIKE DOMAIN-CONTAINING PROTEIN"/>
    <property type="match status" value="1"/>
</dbReference>
<dbReference type="SUPFAM" id="SSF103473">
    <property type="entry name" value="MFS general substrate transporter"/>
    <property type="match status" value="1"/>
</dbReference>
<name>A0A813E4A9_POLGL</name>